<gene>
    <name evidence="1" type="ORF">TheveDRAFT_1762</name>
</gene>
<dbReference type="STRING" id="926567.TheveDRAFT_1762"/>
<proteinExistence type="predicted"/>
<dbReference type="Proteomes" id="UP000005730">
    <property type="component" value="Chromosome"/>
</dbReference>
<accession>H0UR43</accession>
<dbReference type="SUPFAM" id="SSF52833">
    <property type="entry name" value="Thioredoxin-like"/>
    <property type="match status" value="1"/>
</dbReference>
<dbReference type="InterPro" id="IPR036249">
    <property type="entry name" value="Thioredoxin-like_sf"/>
</dbReference>
<dbReference type="Gene3D" id="3.40.30.10">
    <property type="entry name" value="Glutaredoxin"/>
    <property type="match status" value="1"/>
</dbReference>
<evidence type="ECO:0000313" key="1">
    <source>
        <dbReference type="EMBL" id="EHM10880.1"/>
    </source>
</evidence>
<protein>
    <recommendedName>
        <fullName evidence="3">Thioredoxin domain-containing protein</fullName>
    </recommendedName>
</protein>
<dbReference type="HOGENOM" id="CLU_1642912_0_0_0"/>
<evidence type="ECO:0000313" key="2">
    <source>
        <dbReference type="Proteomes" id="UP000005730"/>
    </source>
</evidence>
<reference evidence="1 2" key="1">
    <citation type="submission" date="2011-10" db="EMBL/GenBank/DDBJ databases">
        <title>The Noncontiguous Finished genome of Thermanaerovibrio velox DSM 12556.</title>
        <authorList>
            <consortium name="US DOE Joint Genome Institute (JGI-PGF)"/>
            <person name="Lucas S."/>
            <person name="Copeland A."/>
            <person name="Lapidus A."/>
            <person name="Glavina del Rio T."/>
            <person name="Dalin E."/>
            <person name="Tice H."/>
            <person name="Bruce D."/>
            <person name="Goodwin L."/>
            <person name="Pitluck S."/>
            <person name="Peters L."/>
            <person name="Mikhailova N."/>
            <person name="Teshima H."/>
            <person name="Kyrpides N."/>
            <person name="Mavromatis K."/>
            <person name="Ivanova N."/>
            <person name="Markowitz V."/>
            <person name="Cheng J.-F."/>
            <person name="Hugenholtz P."/>
            <person name="Woyke T."/>
            <person name="Wu D."/>
            <person name="Spring S."/>
            <person name="Brambilla E.-M."/>
            <person name="Klenk H.-P."/>
            <person name="Eisen J.A."/>
        </authorList>
    </citation>
    <scope>NUCLEOTIDE SEQUENCE [LARGE SCALE GENOMIC DNA]</scope>
    <source>
        <strain evidence="1 2">DSM 12556</strain>
    </source>
</reference>
<sequence>MTAPSSARACGSPAGGPGRLMRILVLLSAMLAFCPSQCIAKATDRLPDVELLPLSSGEAPMRLSKAFQGDLALIVLFSPGCPSCEAQIKGAEELLERLGPNPPFTLVPIATSYYPVGFTQAVWDSWTVKSKGYAEKEEGLFKHLKVRNVPVLIWASKDLAVKGMRRSPTSQGELRQDLKKLTGL</sequence>
<name>H0UR43_9BACT</name>
<dbReference type="EMBL" id="CM001377">
    <property type="protein sequence ID" value="EHM10880.1"/>
    <property type="molecule type" value="Genomic_DNA"/>
</dbReference>
<evidence type="ECO:0008006" key="3">
    <source>
        <dbReference type="Google" id="ProtNLM"/>
    </source>
</evidence>
<organism evidence="1 2">
    <name type="scientific">Thermanaerovibrio velox DSM 12556</name>
    <dbReference type="NCBI Taxonomy" id="926567"/>
    <lineage>
        <taxon>Bacteria</taxon>
        <taxon>Thermotogati</taxon>
        <taxon>Synergistota</taxon>
        <taxon>Synergistia</taxon>
        <taxon>Synergistales</taxon>
        <taxon>Synergistaceae</taxon>
        <taxon>Thermanaerovibrio</taxon>
    </lineage>
</organism>
<dbReference type="AlphaFoldDB" id="H0UR43"/>
<keyword evidence="2" id="KW-1185">Reference proteome</keyword>